<dbReference type="EMBL" id="QXDC01000004">
    <property type="protein sequence ID" value="RIA37342.1"/>
    <property type="molecule type" value="Genomic_DNA"/>
</dbReference>
<evidence type="ECO:0000256" key="1">
    <source>
        <dbReference type="SAM" id="MobiDB-lite"/>
    </source>
</evidence>
<proteinExistence type="predicted"/>
<sequence>MSKFRLRPIVEDKPVKLTVELPGTLLRHLGDYAKAMRARMVSPSHSPLTTHAGAVHGSRQGLYATSPRA</sequence>
<evidence type="ECO:0000313" key="2">
    <source>
        <dbReference type="EMBL" id="RIA37342.1"/>
    </source>
</evidence>
<comment type="caution">
    <text evidence="2">The sequence shown here is derived from an EMBL/GenBank/DDBJ whole genome shotgun (WGS) entry which is preliminary data.</text>
</comment>
<dbReference type="Pfam" id="PF10038">
    <property type="entry name" value="DUF2274"/>
    <property type="match status" value="1"/>
</dbReference>
<gene>
    <name evidence="2" type="ORF">DFR49_3225</name>
</gene>
<name>A0A397NII4_9SPHN</name>
<keyword evidence="3" id="KW-1185">Reference proteome</keyword>
<organism evidence="2 3">
    <name type="scientific">Hephaestia caeni</name>
    <dbReference type="NCBI Taxonomy" id="645617"/>
    <lineage>
        <taxon>Bacteria</taxon>
        <taxon>Pseudomonadati</taxon>
        <taxon>Pseudomonadota</taxon>
        <taxon>Alphaproteobacteria</taxon>
        <taxon>Sphingomonadales</taxon>
        <taxon>Sphingomonadaceae</taxon>
        <taxon>Hephaestia</taxon>
    </lineage>
</organism>
<dbReference type="Proteomes" id="UP000266568">
    <property type="component" value="Unassembled WGS sequence"/>
</dbReference>
<reference evidence="2 3" key="1">
    <citation type="submission" date="2018-08" db="EMBL/GenBank/DDBJ databases">
        <title>Genomic Encyclopedia of Type Strains, Phase IV (KMG-IV): sequencing the most valuable type-strain genomes for metagenomic binning, comparative biology and taxonomic classification.</title>
        <authorList>
            <person name="Goeker M."/>
        </authorList>
    </citation>
    <scope>NUCLEOTIDE SEQUENCE [LARGE SCALE GENOMIC DNA]</scope>
    <source>
        <strain evidence="2 3">DSM 25527</strain>
    </source>
</reference>
<protein>
    <submittedName>
        <fullName evidence="2">Uncharacterized protein DUF2274</fullName>
    </submittedName>
</protein>
<accession>A0A397NII4</accession>
<feature type="region of interest" description="Disordered" evidence="1">
    <location>
        <begin position="43"/>
        <end position="69"/>
    </location>
</feature>
<dbReference type="InterPro" id="IPR018733">
    <property type="entry name" value="DUF2274"/>
</dbReference>
<dbReference type="AlphaFoldDB" id="A0A397NII4"/>
<evidence type="ECO:0000313" key="3">
    <source>
        <dbReference type="Proteomes" id="UP000266568"/>
    </source>
</evidence>